<dbReference type="OrthoDB" id="10463277at2759"/>
<gene>
    <name evidence="2" type="ORF">BCR33DRAFT_711876</name>
</gene>
<protein>
    <submittedName>
        <fullName evidence="2">Uncharacterized protein</fullName>
    </submittedName>
</protein>
<dbReference type="AlphaFoldDB" id="A0A1Y2D022"/>
<feature type="region of interest" description="Disordered" evidence="1">
    <location>
        <begin position="1"/>
        <end position="25"/>
    </location>
</feature>
<proteinExistence type="predicted"/>
<feature type="non-terminal residue" evidence="2">
    <location>
        <position position="416"/>
    </location>
</feature>
<reference evidence="2 3" key="1">
    <citation type="submission" date="2016-07" db="EMBL/GenBank/DDBJ databases">
        <title>Pervasive Adenine N6-methylation of Active Genes in Fungi.</title>
        <authorList>
            <consortium name="DOE Joint Genome Institute"/>
            <person name="Mondo S.J."/>
            <person name="Dannebaum R.O."/>
            <person name="Kuo R.C."/>
            <person name="Labutti K."/>
            <person name="Haridas S."/>
            <person name="Kuo A."/>
            <person name="Salamov A."/>
            <person name="Ahrendt S.R."/>
            <person name="Lipzen A."/>
            <person name="Sullivan W."/>
            <person name="Andreopoulos W.B."/>
            <person name="Clum A."/>
            <person name="Lindquist E."/>
            <person name="Daum C."/>
            <person name="Ramamoorthy G.K."/>
            <person name="Gryganskyi A."/>
            <person name="Culley D."/>
            <person name="Magnuson J.K."/>
            <person name="James T.Y."/>
            <person name="O'Malley M.A."/>
            <person name="Stajich J.E."/>
            <person name="Spatafora J.W."/>
            <person name="Visel A."/>
            <person name="Grigoriev I.V."/>
        </authorList>
    </citation>
    <scope>NUCLEOTIDE SEQUENCE [LARGE SCALE GENOMIC DNA]</scope>
    <source>
        <strain evidence="2 3">JEL800</strain>
    </source>
</reference>
<accession>A0A1Y2D022</accession>
<evidence type="ECO:0000313" key="2">
    <source>
        <dbReference type="EMBL" id="ORY52610.1"/>
    </source>
</evidence>
<organism evidence="2 3">
    <name type="scientific">Rhizoclosmatium globosum</name>
    <dbReference type="NCBI Taxonomy" id="329046"/>
    <lineage>
        <taxon>Eukaryota</taxon>
        <taxon>Fungi</taxon>
        <taxon>Fungi incertae sedis</taxon>
        <taxon>Chytridiomycota</taxon>
        <taxon>Chytridiomycota incertae sedis</taxon>
        <taxon>Chytridiomycetes</taxon>
        <taxon>Chytridiales</taxon>
        <taxon>Chytriomycetaceae</taxon>
        <taxon>Rhizoclosmatium</taxon>
    </lineage>
</organism>
<feature type="compositionally biased region" description="Low complexity" evidence="1">
    <location>
        <begin position="9"/>
        <end position="25"/>
    </location>
</feature>
<dbReference type="EMBL" id="MCGO01000003">
    <property type="protein sequence ID" value="ORY52610.1"/>
    <property type="molecule type" value="Genomic_DNA"/>
</dbReference>
<evidence type="ECO:0000313" key="3">
    <source>
        <dbReference type="Proteomes" id="UP000193642"/>
    </source>
</evidence>
<sequence>MTFKRRVPSRSSTTRAAAPAAPATSTTTSDAALFYTRHRYKQRTRKSRTRNNSTTTTTTRVPGRLRLRFLAFFRTLHFRFRFRKKDSTRTTVCNNSELTNNIKRDSCGLITQTWIAGPTNLSGYTNWILLPNANVIPRTQTSDSNGRLVVTPGWPGPDPMILEPPIQDQKNNNDGFWAHNVEWGVEGESSSMDSISSEDTYMSDASSEATQVSNSCSSINSDGSLFSFNPDLEEVLNVVPRFVQFQAELASIPDNIKDDSDDVSTLVGDTKPLNTLGTSSVISQEIDRQQVSQSHQSRMCLASLDKELADIHAGYSFHDKKICEEASSVVPSLNTSFPVSSDSEHNGDLSLSLRKEAIECIANQLDKAMSDISRVHSIYLLSEQKLLIRPSRLSRIVPIGNMMTQIVQGYPDLFKY</sequence>
<dbReference type="Proteomes" id="UP000193642">
    <property type="component" value="Unassembled WGS sequence"/>
</dbReference>
<comment type="caution">
    <text evidence="2">The sequence shown here is derived from an EMBL/GenBank/DDBJ whole genome shotgun (WGS) entry which is preliminary data.</text>
</comment>
<evidence type="ECO:0000256" key="1">
    <source>
        <dbReference type="SAM" id="MobiDB-lite"/>
    </source>
</evidence>
<keyword evidence="3" id="KW-1185">Reference proteome</keyword>
<name>A0A1Y2D022_9FUNG</name>